<organism evidence="2 3">
    <name type="scientific">Zingiber officinale</name>
    <name type="common">Ginger</name>
    <name type="synonym">Amomum zingiber</name>
    <dbReference type="NCBI Taxonomy" id="94328"/>
    <lineage>
        <taxon>Eukaryota</taxon>
        <taxon>Viridiplantae</taxon>
        <taxon>Streptophyta</taxon>
        <taxon>Embryophyta</taxon>
        <taxon>Tracheophyta</taxon>
        <taxon>Spermatophyta</taxon>
        <taxon>Magnoliopsida</taxon>
        <taxon>Liliopsida</taxon>
        <taxon>Zingiberales</taxon>
        <taxon>Zingiberaceae</taxon>
        <taxon>Zingiber</taxon>
    </lineage>
</organism>
<dbReference type="AlphaFoldDB" id="A0A8J5FXS9"/>
<evidence type="ECO:0000259" key="1">
    <source>
        <dbReference type="PROSITE" id="PS52045"/>
    </source>
</evidence>
<evidence type="ECO:0000313" key="2">
    <source>
        <dbReference type="EMBL" id="KAG6494887.1"/>
    </source>
</evidence>
<evidence type="ECO:0000313" key="3">
    <source>
        <dbReference type="Proteomes" id="UP000734854"/>
    </source>
</evidence>
<proteinExistence type="predicted"/>
<reference evidence="2 3" key="1">
    <citation type="submission" date="2020-08" db="EMBL/GenBank/DDBJ databases">
        <title>Plant Genome Project.</title>
        <authorList>
            <person name="Zhang R.-G."/>
        </authorList>
    </citation>
    <scope>NUCLEOTIDE SEQUENCE [LARGE SCALE GENOMIC DNA]</scope>
    <source>
        <tissue evidence="2">Rhizome</tissue>
    </source>
</reference>
<protein>
    <recommendedName>
        <fullName evidence="1">Neprosin PEP catalytic domain-containing protein</fullName>
    </recommendedName>
</protein>
<dbReference type="PROSITE" id="PS52045">
    <property type="entry name" value="NEPROSIN_PEP_CD"/>
    <property type="match status" value="1"/>
</dbReference>
<dbReference type="PANTHER" id="PTHR31589">
    <property type="entry name" value="PROTEIN, PUTATIVE (DUF239)-RELATED-RELATED"/>
    <property type="match status" value="1"/>
</dbReference>
<feature type="domain" description="Neprosin PEP catalytic" evidence="1">
    <location>
        <begin position="82"/>
        <end position="337"/>
    </location>
</feature>
<dbReference type="Proteomes" id="UP000734854">
    <property type="component" value="Unassembled WGS sequence"/>
</dbReference>
<dbReference type="EMBL" id="JACMSC010000012">
    <property type="protein sequence ID" value="KAG6494887.1"/>
    <property type="molecule type" value="Genomic_DNA"/>
</dbReference>
<dbReference type="Gene3D" id="3.90.1320.10">
    <property type="entry name" value="Outer-capsid protein sigma 3, large lobe"/>
    <property type="match status" value="1"/>
</dbReference>
<gene>
    <name evidence="2" type="ORF">ZIOFF_042670</name>
</gene>
<keyword evidence="3" id="KW-1185">Reference proteome</keyword>
<sequence length="338" mass="38090">MENTLEYYYHYSATQGRSWKKEGKPSIKTIQLKPSFLPNGLKPAKPKPATFYGFNDTCPSGTILIERSQKSDYFRSHPVDEKTESGDYFAIIETNTKGPNLFYGASARMTTHLFSLLPTQVSASSIFLFGGAHGPRYDLNVIEAGWHYSPNEYNDYVPRFFTYWTRDGYSNSGCGNLRCPGFVRTTSSPIGPGSPIKDFSVYGGEEVSFSLQIYKDPSTSNWWFLLQGESIGYYPRELLPNMDGGIDKIQMGGRVFSFLKDPSPPMGSGHPYYEGRNKAAYFTQVQLIDPMSRLYNIEPQFLNFISDLPDYYGIGDYHLANPNDGYVFAYGGLGGFRK</sequence>
<dbReference type="InterPro" id="IPR053168">
    <property type="entry name" value="Glutamic_endopeptidase"/>
</dbReference>
<accession>A0A8J5FXS9</accession>
<name>A0A8J5FXS9_ZINOF</name>
<comment type="caution">
    <text evidence="2">The sequence shown here is derived from an EMBL/GenBank/DDBJ whole genome shotgun (WGS) entry which is preliminary data.</text>
</comment>
<dbReference type="Pfam" id="PF03080">
    <property type="entry name" value="Neprosin"/>
    <property type="match status" value="1"/>
</dbReference>
<dbReference type="PANTHER" id="PTHR31589:SF223">
    <property type="entry name" value="PROTEIN, PUTATIVE (DUF239)-RELATED"/>
    <property type="match status" value="1"/>
</dbReference>
<dbReference type="InterPro" id="IPR004314">
    <property type="entry name" value="Neprosin"/>
</dbReference>